<dbReference type="Proteomes" id="UP000284841">
    <property type="component" value="Unassembled WGS sequence"/>
</dbReference>
<feature type="domain" description="Nudix hydrolase" evidence="1">
    <location>
        <begin position="29"/>
        <end position="178"/>
    </location>
</feature>
<dbReference type="PANTHER" id="PTHR10885:SF20">
    <property type="entry name" value="NUDIX HYDROLASE DOMAIN-CONTAINING PROTEIN"/>
    <property type="match status" value="1"/>
</dbReference>
<gene>
    <name evidence="2" type="ORF">DW099_14870</name>
</gene>
<dbReference type="RefSeq" id="WP_118336201.1">
    <property type="nucleotide sequence ID" value="NZ_AP025567.1"/>
</dbReference>
<protein>
    <submittedName>
        <fullName evidence="2">NUDIX domain-containing protein</fullName>
    </submittedName>
</protein>
<dbReference type="EMBL" id="QRMS01000004">
    <property type="protein sequence ID" value="RHJ86117.1"/>
    <property type="molecule type" value="Genomic_DNA"/>
</dbReference>
<dbReference type="InterPro" id="IPR015797">
    <property type="entry name" value="NUDIX_hydrolase-like_dom_sf"/>
</dbReference>
<dbReference type="OrthoDB" id="9804563at2"/>
<accession>A0A415DZ60</accession>
<keyword evidence="3" id="KW-1185">Reference proteome</keyword>
<evidence type="ECO:0000313" key="2">
    <source>
        <dbReference type="EMBL" id="RHJ86117.1"/>
    </source>
</evidence>
<dbReference type="Gene3D" id="3.90.79.10">
    <property type="entry name" value="Nucleoside Triphosphate Pyrophosphohydrolase"/>
    <property type="match status" value="1"/>
</dbReference>
<sequence length="183" mass="21139">MTEILDIVDEKGLPTGKTVDRQTAHEKGIRHRTAHVWILRRTSSGTEILLQKRSRDKDSNPGRYDISSAGHIPAGEDFLTSALRELREELGITDVSCDDLCFCGQRTIKIQEVFHGKLFKDNQISNIYCLWLDVKTARLTLQKSEVDEVIWMDLDRCMELVKKEDKDFPNCIYLEELEMLPRT</sequence>
<proteinExistence type="predicted"/>
<dbReference type="PANTHER" id="PTHR10885">
    <property type="entry name" value="ISOPENTENYL-DIPHOSPHATE DELTA-ISOMERASE"/>
    <property type="match status" value="1"/>
</dbReference>
<evidence type="ECO:0000313" key="3">
    <source>
        <dbReference type="Proteomes" id="UP000284841"/>
    </source>
</evidence>
<dbReference type="Pfam" id="PF00293">
    <property type="entry name" value="NUDIX"/>
    <property type="match status" value="1"/>
</dbReference>
<dbReference type="AlphaFoldDB" id="A0A415DZ60"/>
<comment type="caution">
    <text evidence="2">The sequence shown here is derived from an EMBL/GenBank/DDBJ whole genome shotgun (WGS) entry which is preliminary data.</text>
</comment>
<reference evidence="2 3" key="1">
    <citation type="submission" date="2018-08" db="EMBL/GenBank/DDBJ databases">
        <title>A genome reference for cultivated species of the human gut microbiota.</title>
        <authorList>
            <person name="Zou Y."/>
            <person name="Xue W."/>
            <person name="Luo G."/>
        </authorList>
    </citation>
    <scope>NUCLEOTIDE SEQUENCE [LARGE SCALE GENOMIC DNA]</scope>
    <source>
        <strain evidence="2 3">AM07-24</strain>
    </source>
</reference>
<dbReference type="SUPFAM" id="SSF55811">
    <property type="entry name" value="Nudix"/>
    <property type="match status" value="1"/>
</dbReference>
<name>A0A415DZ60_9FIRM</name>
<organism evidence="2 3">
    <name type="scientific">Emergencia timonensis</name>
    <dbReference type="NCBI Taxonomy" id="1776384"/>
    <lineage>
        <taxon>Bacteria</taxon>
        <taxon>Bacillati</taxon>
        <taxon>Bacillota</taxon>
        <taxon>Clostridia</taxon>
        <taxon>Peptostreptococcales</taxon>
        <taxon>Anaerovoracaceae</taxon>
        <taxon>Emergencia</taxon>
    </lineage>
</organism>
<dbReference type="GO" id="GO:0005737">
    <property type="term" value="C:cytoplasm"/>
    <property type="evidence" value="ECO:0007669"/>
    <property type="project" value="TreeGrafter"/>
</dbReference>
<dbReference type="GO" id="GO:0004452">
    <property type="term" value="F:isopentenyl-diphosphate delta-isomerase activity"/>
    <property type="evidence" value="ECO:0007669"/>
    <property type="project" value="TreeGrafter"/>
</dbReference>
<dbReference type="CDD" id="cd04692">
    <property type="entry name" value="NUDIX_Hydrolase"/>
    <property type="match status" value="1"/>
</dbReference>
<dbReference type="GO" id="GO:0009240">
    <property type="term" value="P:isopentenyl diphosphate biosynthetic process"/>
    <property type="evidence" value="ECO:0007669"/>
    <property type="project" value="TreeGrafter"/>
</dbReference>
<evidence type="ECO:0000259" key="1">
    <source>
        <dbReference type="PROSITE" id="PS51462"/>
    </source>
</evidence>
<dbReference type="PROSITE" id="PS51462">
    <property type="entry name" value="NUDIX"/>
    <property type="match status" value="1"/>
</dbReference>
<dbReference type="InterPro" id="IPR000086">
    <property type="entry name" value="NUDIX_hydrolase_dom"/>
</dbReference>
<dbReference type="STRING" id="1776384.GCA_900086585_01628"/>